<dbReference type="Pfam" id="PF12822">
    <property type="entry name" value="ECF_trnsprt"/>
    <property type="match status" value="1"/>
</dbReference>
<keyword evidence="3" id="KW-1185">Reference proteome</keyword>
<dbReference type="Gene3D" id="1.10.1760.20">
    <property type="match status" value="1"/>
</dbReference>
<dbReference type="InterPro" id="IPR024529">
    <property type="entry name" value="ECF_trnsprt_substrate-spec"/>
</dbReference>
<feature type="transmembrane region" description="Helical" evidence="1">
    <location>
        <begin position="40"/>
        <end position="63"/>
    </location>
</feature>
<evidence type="ECO:0000313" key="2">
    <source>
        <dbReference type="EMBL" id="MTV81943.1"/>
    </source>
</evidence>
<dbReference type="AlphaFoldDB" id="A0A7X2XW19"/>
<proteinExistence type="predicted"/>
<evidence type="ECO:0000256" key="1">
    <source>
        <dbReference type="SAM" id="Phobius"/>
    </source>
</evidence>
<organism evidence="2 3">
    <name type="scientific">Secundilactobacillus folii</name>
    <dbReference type="NCBI Taxonomy" id="2678357"/>
    <lineage>
        <taxon>Bacteria</taxon>
        <taxon>Bacillati</taxon>
        <taxon>Bacillota</taxon>
        <taxon>Bacilli</taxon>
        <taxon>Lactobacillales</taxon>
        <taxon>Lactobacillaceae</taxon>
        <taxon>Secundilactobacillus</taxon>
    </lineage>
</organism>
<gene>
    <name evidence="2" type="ORF">GM612_04665</name>
</gene>
<protein>
    <submittedName>
        <fullName evidence="2">ECF transporter S component</fullName>
    </submittedName>
</protein>
<feature type="transmembrane region" description="Helical" evidence="1">
    <location>
        <begin position="124"/>
        <end position="148"/>
    </location>
</feature>
<keyword evidence="1" id="KW-0472">Membrane</keyword>
<feature type="transmembrane region" description="Helical" evidence="1">
    <location>
        <begin position="93"/>
        <end position="112"/>
    </location>
</feature>
<feature type="transmembrane region" description="Helical" evidence="1">
    <location>
        <begin position="12"/>
        <end position="34"/>
    </location>
</feature>
<keyword evidence="1" id="KW-1133">Transmembrane helix</keyword>
<keyword evidence="1" id="KW-0812">Transmembrane</keyword>
<reference evidence="2 3" key="1">
    <citation type="submission" date="2019-11" db="EMBL/GenBank/DDBJ databases">
        <title>Lactobacillus sp. nov. CRM56-3, isolated from fermented tea leaves.</title>
        <authorList>
            <person name="Phuengjayaem S."/>
            <person name="Tanasupawat S."/>
        </authorList>
    </citation>
    <scope>NUCLEOTIDE SEQUENCE [LARGE SCALE GENOMIC DNA]</scope>
    <source>
        <strain evidence="2 3">CRM56-3</strain>
    </source>
</reference>
<dbReference type="EMBL" id="WNJO01000004">
    <property type="protein sequence ID" value="MTV81943.1"/>
    <property type="molecule type" value="Genomic_DNA"/>
</dbReference>
<accession>A0A7X2XW19</accession>
<name>A0A7X2XW19_9LACO</name>
<dbReference type="GO" id="GO:0022857">
    <property type="term" value="F:transmembrane transporter activity"/>
    <property type="evidence" value="ECO:0007669"/>
    <property type="project" value="InterPro"/>
</dbReference>
<feature type="transmembrane region" description="Helical" evidence="1">
    <location>
        <begin position="70"/>
        <end position="87"/>
    </location>
</feature>
<dbReference type="Proteomes" id="UP000466388">
    <property type="component" value="Unassembled WGS sequence"/>
</dbReference>
<comment type="caution">
    <text evidence="2">The sequence shown here is derived from an EMBL/GenBank/DDBJ whole genome shotgun (WGS) entry which is preliminary data.</text>
</comment>
<evidence type="ECO:0000313" key="3">
    <source>
        <dbReference type="Proteomes" id="UP000466388"/>
    </source>
</evidence>
<sequence>MNTQRRAYRISILALFIAIVVIQNIIPFLGYIPIGPFSIVIIQVTVVVAAIMLGPADGAWVGLTWGLINWIRAFVWPTSPLAIYVLVNPLVSVLPRVAVGLISGYFLLSLVNDPRHAKIWQLSLTGIVGSVINTVLVLGFMGILYYLGWLPLNKLNVHAVMPWLLGIMGTNGVPEAVLSGVLVPLISKPLLRFVK</sequence>
<feature type="transmembrane region" description="Helical" evidence="1">
    <location>
        <begin position="160"/>
        <end position="186"/>
    </location>
</feature>